<evidence type="ECO:0000313" key="3">
    <source>
        <dbReference type="EMBL" id="CAF3638036.1"/>
    </source>
</evidence>
<evidence type="ECO:0000313" key="4">
    <source>
        <dbReference type="EMBL" id="CAF3682778.1"/>
    </source>
</evidence>
<keyword evidence="5" id="KW-1185">Reference proteome</keyword>
<dbReference type="Proteomes" id="UP000677228">
    <property type="component" value="Unassembled WGS sequence"/>
</dbReference>
<evidence type="ECO:0000313" key="1">
    <source>
        <dbReference type="EMBL" id="CAF0850389.1"/>
    </source>
</evidence>
<dbReference type="Proteomes" id="UP000682733">
    <property type="component" value="Unassembled WGS sequence"/>
</dbReference>
<dbReference type="Proteomes" id="UP000663829">
    <property type="component" value="Unassembled WGS sequence"/>
</dbReference>
<dbReference type="EMBL" id="CAJOBA010003467">
    <property type="protein sequence ID" value="CAF3682778.1"/>
    <property type="molecule type" value="Genomic_DNA"/>
</dbReference>
<gene>
    <name evidence="1" type="ORF">GPM918_LOCUS6041</name>
    <name evidence="2" type="ORF">OVA965_LOCUS9687</name>
    <name evidence="3" type="ORF">SRO942_LOCUS6041</name>
    <name evidence="4" type="ORF">TMI583_LOCUS9683</name>
</gene>
<dbReference type="AlphaFoldDB" id="A0A813VSW7"/>
<reference evidence="1" key="1">
    <citation type="submission" date="2021-02" db="EMBL/GenBank/DDBJ databases">
        <authorList>
            <person name="Nowell W R."/>
        </authorList>
    </citation>
    <scope>NUCLEOTIDE SEQUENCE</scope>
</reference>
<dbReference type="EMBL" id="CAJNOQ010000909">
    <property type="protein sequence ID" value="CAF0850389.1"/>
    <property type="molecule type" value="Genomic_DNA"/>
</dbReference>
<evidence type="ECO:0000313" key="5">
    <source>
        <dbReference type="Proteomes" id="UP000663829"/>
    </source>
</evidence>
<accession>A0A813VSW7</accession>
<organism evidence="1 5">
    <name type="scientific">Didymodactylos carnosus</name>
    <dbReference type="NCBI Taxonomy" id="1234261"/>
    <lineage>
        <taxon>Eukaryota</taxon>
        <taxon>Metazoa</taxon>
        <taxon>Spiralia</taxon>
        <taxon>Gnathifera</taxon>
        <taxon>Rotifera</taxon>
        <taxon>Eurotatoria</taxon>
        <taxon>Bdelloidea</taxon>
        <taxon>Philodinida</taxon>
        <taxon>Philodinidae</taxon>
        <taxon>Didymodactylos</taxon>
    </lineage>
</organism>
<name>A0A813VSW7_9BILA</name>
<dbReference type="EMBL" id="CAJOBC010000909">
    <property type="protein sequence ID" value="CAF3638036.1"/>
    <property type="molecule type" value="Genomic_DNA"/>
</dbReference>
<proteinExistence type="predicted"/>
<protein>
    <submittedName>
        <fullName evidence="1">Uncharacterized protein</fullName>
    </submittedName>
</protein>
<dbReference type="EMBL" id="CAJNOK010003466">
    <property type="protein sequence ID" value="CAF0902300.1"/>
    <property type="molecule type" value="Genomic_DNA"/>
</dbReference>
<sequence length="140" mass="16202">MTVPTSLYDKNDSVMTRSKFQPLIKRKPSIVVKTGTTPNSSPLPRRPIHESLPHLYLPDVEPHPDLYHDADAMTVATQITIDSDETRTTAINEKEALDTTNENNLNTSKTVVDFHRCYHNQKHHLRRHLFFLNPMPHRRI</sequence>
<dbReference type="Proteomes" id="UP000681722">
    <property type="component" value="Unassembled WGS sequence"/>
</dbReference>
<evidence type="ECO:0000313" key="2">
    <source>
        <dbReference type="EMBL" id="CAF0902300.1"/>
    </source>
</evidence>
<comment type="caution">
    <text evidence="1">The sequence shown here is derived from an EMBL/GenBank/DDBJ whole genome shotgun (WGS) entry which is preliminary data.</text>
</comment>